<dbReference type="Pfam" id="PF10294">
    <property type="entry name" value="Methyltransf_16"/>
    <property type="match status" value="1"/>
</dbReference>
<proteinExistence type="predicted"/>
<evidence type="ECO:0000256" key="1">
    <source>
        <dbReference type="SAM" id="MobiDB-lite"/>
    </source>
</evidence>
<comment type="caution">
    <text evidence="2">The sequence shown here is derived from an EMBL/GenBank/DDBJ whole genome shotgun (WGS) entry which is preliminary data.</text>
</comment>
<feature type="region of interest" description="Disordered" evidence="1">
    <location>
        <begin position="269"/>
        <end position="318"/>
    </location>
</feature>
<dbReference type="GO" id="GO:0032991">
    <property type="term" value="C:protein-containing complex"/>
    <property type="evidence" value="ECO:0007669"/>
    <property type="project" value="TreeGrafter"/>
</dbReference>
<dbReference type="SUPFAM" id="SSF53335">
    <property type="entry name" value="S-adenosyl-L-methionine-dependent methyltransferases"/>
    <property type="match status" value="1"/>
</dbReference>
<keyword evidence="3" id="KW-1185">Reference proteome</keyword>
<dbReference type="EMBL" id="BQKY01000014">
    <property type="protein sequence ID" value="GJN93549.1"/>
    <property type="molecule type" value="Genomic_DNA"/>
</dbReference>
<evidence type="ECO:0000313" key="3">
    <source>
        <dbReference type="Proteomes" id="UP001342314"/>
    </source>
</evidence>
<dbReference type="Gene3D" id="3.40.50.150">
    <property type="entry name" value="Vaccinia Virus protein VP39"/>
    <property type="match status" value="1"/>
</dbReference>
<sequence>MPPGDPNFPSDLSIKPSTRQVLRLDAGADGDEHEAAQDVQRFGIAGRTWEAAYFLRLYLTPPRPASPSDPPPRVFDPPCPLFPPSSLQTAPVPTPPTLEHQRQRMILEIGAGTGYLSLSLAPHLSRARDRIVATDLPSVCPLLEENLAAAQERWRASSSTNGTPAAPGDGPASVLVRPLPWGDACALADLQAEGLSPDLILASDLVYFEFLYGPLLRTLLGLTEPRGEEGESAVVLFSYKVRSLTKEQPFWEAFGRWFAFDAVHISPPARPDPPASAHPPTSSEHAHLQMPTTTPPPPLAWTRFGAGIPSSSSSSPASSETDELYLFVCRRHPKTYGASVRLSEEQTSDDELLQGRKAGKGVEAGAGRFEEIILAGLEWD</sequence>
<dbReference type="InterPro" id="IPR019410">
    <property type="entry name" value="Methyltransf_16"/>
</dbReference>
<dbReference type="InterPro" id="IPR029063">
    <property type="entry name" value="SAM-dependent_MTases_sf"/>
</dbReference>
<accession>A0AAV5GST2</accession>
<dbReference type="GO" id="GO:0008757">
    <property type="term" value="F:S-adenosylmethionine-dependent methyltransferase activity"/>
    <property type="evidence" value="ECO:0007669"/>
    <property type="project" value="UniProtKB-ARBA"/>
</dbReference>
<feature type="compositionally biased region" description="Low complexity" evidence="1">
    <location>
        <begin position="309"/>
        <end position="318"/>
    </location>
</feature>
<dbReference type="PANTHER" id="PTHR14614">
    <property type="entry name" value="HEPATOCELLULAR CARCINOMA-ASSOCIATED ANTIGEN"/>
    <property type="match status" value="1"/>
</dbReference>
<protein>
    <submittedName>
        <fullName evidence="2">Uncharacterized protein</fullName>
    </submittedName>
</protein>
<dbReference type="PANTHER" id="PTHR14614:SF161">
    <property type="match status" value="1"/>
</dbReference>
<gene>
    <name evidence="2" type="ORF">Rhopal_006606-T1</name>
</gene>
<dbReference type="GO" id="GO:0005829">
    <property type="term" value="C:cytosol"/>
    <property type="evidence" value="ECO:0007669"/>
    <property type="project" value="TreeGrafter"/>
</dbReference>
<name>A0AAV5GST2_9BASI</name>
<evidence type="ECO:0000313" key="2">
    <source>
        <dbReference type="EMBL" id="GJN93549.1"/>
    </source>
</evidence>
<organism evidence="2 3">
    <name type="scientific">Rhodotorula paludigena</name>
    <dbReference type="NCBI Taxonomy" id="86838"/>
    <lineage>
        <taxon>Eukaryota</taxon>
        <taxon>Fungi</taxon>
        <taxon>Dikarya</taxon>
        <taxon>Basidiomycota</taxon>
        <taxon>Pucciniomycotina</taxon>
        <taxon>Microbotryomycetes</taxon>
        <taxon>Sporidiobolales</taxon>
        <taxon>Sporidiobolaceae</taxon>
        <taxon>Rhodotorula</taxon>
    </lineage>
</organism>
<dbReference type="Proteomes" id="UP001342314">
    <property type="component" value="Unassembled WGS sequence"/>
</dbReference>
<dbReference type="AlphaFoldDB" id="A0AAV5GST2"/>
<reference evidence="2 3" key="1">
    <citation type="submission" date="2021-12" db="EMBL/GenBank/DDBJ databases">
        <title>High titer production of polyol ester of fatty acids by Rhodotorula paludigena BS15 towards product separation-free biomass refinery.</title>
        <authorList>
            <person name="Mano J."/>
            <person name="Ono H."/>
            <person name="Tanaka T."/>
            <person name="Naito K."/>
            <person name="Sushida H."/>
            <person name="Ike M."/>
            <person name="Tokuyasu K."/>
            <person name="Kitaoka M."/>
        </authorList>
    </citation>
    <scope>NUCLEOTIDE SEQUENCE [LARGE SCALE GENOMIC DNA]</scope>
    <source>
        <strain evidence="2 3">BS15</strain>
    </source>
</reference>